<reference evidence="2 3" key="1">
    <citation type="submission" date="2014-07" db="EMBL/GenBank/DDBJ databases">
        <title>Methanogenic archaea and the global carbon cycle.</title>
        <authorList>
            <person name="Henriksen J.R."/>
            <person name="Luke J."/>
            <person name="Reinhart S."/>
            <person name="Benedict M.N."/>
            <person name="Youngblut N.D."/>
            <person name="Metcalf M.E."/>
            <person name="Whitaker R.J."/>
            <person name="Metcalf W.W."/>
        </authorList>
    </citation>
    <scope>NUCLEOTIDE SEQUENCE [LARGE SCALE GENOMIC DNA]</scope>
    <source>
        <strain evidence="2 3">WWM610</strain>
    </source>
</reference>
<keyword evidence="1" id="KW-1133">Transmembrane helix</keyword>
<dbReference type="EMBL" id="CP009509">
    <property type="protein sequence ID" value="AKB42116.1"/>
    <property type="molecule type" value="Genomic_DNA"/>
</dbReference>
<dbReference type="PATRIC" id="fig|1434117.4.peg.3949"/>
<feature type="transmembrane region" description="Helical" evidence="1">
    <location>
        <begin position="148"/>
        <end position="167"/>
    </location>
</feature>
<feature type="transmembrane region" description="Helical" evidence="1">
    <location>
        <begin position="26"/>
        <end position="48"/>
    </location>
</feature>
<gene>
    <name evidence="2" type="ORF">MSMAW_3125</name>
</gene>
<dbReference type="HOGENOM" id="CLU_1485901_0_0_2"/>
<organism evidence="2 3">
    <name type="scientific">Methanosarcina mazei WWM610</name>
    <dbReference type="NCBI Taxonomy" id="1434117"/>
    <lineage>
        <taxon>Archaea</taxon>
        <taxon>Methanobacteriati</taxon>
        <taxon>Methanobacteriota</taxon>
        <taxon>Stenosarchaea group</taxon>
        <taxon>Methanomicrobia</taxon>
        <taxon>Methanosarcinales</taxon>
        <taxon>Methanosarcinaceae</taxon>
        <taxon>Methanosarcina</taxon>
    </lineage>
</organism>
<evidence type="ECO:0000313" key="2">
    <source>
        <dbReference type="EMBL" id="AKB42116.1"/>
    </source>
</evidence>
<sequence length="181" mass="21549">MSDQHKEIECELLEIYNKNLDRFFSLIKFIFLIFGVYILTLSSIYGKFDIHAFENAETISFYSLLASLLFVSIALIVPFSQLLIPRERRFKQTENSIQFRNEEEAKIYNKKLYMIVRQQENYYVTSFLLVLLSFIFFCGHFVSFAICISIPVLIISVFHYLTFTDWIKKENKEIRILHHEG</sequence>
<dbReference type="Proteomes" id="UP000033058">
    <property type="component" value="Chromosome"/>
</dbReference>
<keyword evidence="1" id="KW-0472">Membrane</keyword>
<keyword evidence="1" id="KW-0812">Transmembrane</keyword>
<feature type="transmembrane region" description="Helical" evidence="1">
    <location>
        <begin position="121"/>
        <end position="142"/>
    </location>
</feature>
<evidence type="ECO:0000256" key="1">
    <source>
        <dbReference type="SAM" id="Phobius"/>
    </source>
</evidence>
<evidence type="ECO:0000313" key="3">
    <source>
        <dbReference type="Proteomes" id="UP000033058"/>
    </source>
</evidence>
<name>A0A0E3LG92_METMZ</name>
<feature type="transmembrane region" description="Helical" evidence="1">
    <location>
        <begin position="60"/>
        <end position="84"/>
    </location>
</feature>
<dbReference type="AlphaFoldDB" id="A0A0E3LG92"/>
<protein>
    <submittedName>
        <fullName evidence="2">Uncharacterized protein</fullName>
    </submittedName>
</protein>
<accession>A0A0E3LG92</accession>
<proteinExistence type="predicted"/>